<evidence type="ECO:0000256" key="1">
    <source>
        <dbReference type="SAM" id="MobiDB-lite"/>
    </source>
</evidence>
<feature type="compositionally biased region" description="Basic and acidic residues" evidence="1">
    <location>
        <begin position="33"/>
        <end position="44"/>
    </location>
</feature>
<evidence type="ECO:0000313" key="4">
    <source>
        <dbReference type="Proteomes" id="UP000215335"/>
    </source>
</evidence>
<dbReference type="SMART" id="SM00240">
    <property type="entry name" value="FHA"/>
    <property type="match status" value="1"/>
</dbReference>
<dbReference type="CDD" id="cd19856">
    <property type="entry name" value="DSRM_Kanadaptin"/>
    <property type="match status" value="1"/>
</dbReference>
<dbReference type="AlphaFoldDB" id="A0A232EMA7"/>
<feature type="region of interest" description="Disordered" evidence="1">
    <location>
        <begin position="611"/>
        <end position="713"/>
    </location>
</feature>
<feature type="compositionally biased region" description="Acidic residues" evidence="1">
    <location>
        <begin position="299"/>
        <end position="314"/>
    </location>
</feature>
<proteinExistence type="predicted"/>
<feature type="region of interest" description="Disordered" evidence="1">
    <location>
        <begin position="291"/>
        <end position="314"/>
    </location>
</feature>
<keyword evidence="4" id="KW-1185">Reference proteome</keyword>
<dbReference type="Proteomes" id="UP000215335">
    <property type="component" value="Unassembled WGS sequence"/>
</dbReference>
<dbReference type="Gene3D" id="2.60.200.20">
    <property type="match status" value="1"/>
</dbReference>
<name>A0A232EMA7_9HYME</name>
<evidence type="ECO:0000313" key="3">
    <source>
        <dbReference type="EMBL" id="OXU19442.1"/>
    </source>
</evidence>
<dbReference type="InterPro" id="IPR000253">
    <property type="entry name" value="FHA_dom"/>
</dbReference>
<comment type="caution">
    <text evidence="3">The sequence shown here is derived from an EMBL/GenBank/DDBJ whole genome shotgun (WGS) entry which is preliminary data.</text>
</comment>
<feature type="compositionally biased region" description="Polar residues" evidence="1">
    <location>
        <begin position="697"/>
        <end position="713"/>
    </location>
</feature>
<dbReference type="Pfam" id="PF00498">
    <property type="entry name" value="FHA"/>
    <property type="match status" value="1"/>
</dbReference>
<feature type="compositionally biased region" description="Basic and acidic residues" evidence="1">
    <location>
        <begin position="611"/>
        <end position="645"/>
    </location>
</feature>
<dbReference type="PANTHER" id="PTHR23308">
    <property type="entry name" value="NUCLEAR INHIBITOR OF PROTEIN PHOSPHATASE-1"/>
    <property type="match status" value="1"/>
</dbReference>
<dbReference type="CDD" id="cd22677">
    <property type="entry name" value="FHA_Kanadaptin"/>
    <property type="match status" value="1"/>
</dbReference>
<sequence length="713" mass="82212">MQENSKRVYLPMEKMELDQTDNGKNSSLSYNSDDGKYQVPDDKATVTSDASLNNSSKDTFKKPVLLIGPRKGHPTKVRTLTQEDAVTDKDKHPEEQSVNIKSEVLPVIHKPNKPDIIVESPKEKTTVPYVEPTWSGPPENGYELEVLKSGLILEVIDLTDKNYHVVGRLPNCDISMAHPTISRYHAIFQYRANGDEKNGKGMYVYDLGSTHGTFWNGNRVRPKVYVRVQGGHMIRFGCSQRKFIVKAPPCDQEEESDLSVTELKEMRKRELNEREEIEKLRLLQEEEEERLRKEKEENEGIDWGMGEDADEETDLTENPYAQTNNEELFLDDPKKTLRGWFEREGYDLQYQTEDKGIGKFLCWVDLPIDNTAGRTVRAEALVAGKKKEAVIQCALEACRVLDRYGLLRQANHEARKRKTRNWEEEDYYDSDEDNFLDRTGTVEKKREQRMRIAGKLDTKAETYDSLLEKHSKVAEKITTIEHTIALHKSKQDELNDSNEDALDAFMSTLDSAALDKTEIRKIKIELLNLRKEEMQLLKLINIAKPANLPPLKPHVPTIAKKSKLDYKDLKSVIGCKKSIKISKKKCETSKSVEEDENIEQTENDEVNVRLQDIKENDETKTDAKNIEENENLKSKTTEHISKSDSEAEEEVEKDNLKRKKRNQKRNQQRMEKATKKLQKGYDEDEFRDDYSTWVPPENQSGDGKTSLNEKFGY</sequence>
<organism evidence="3 4">
    <name type="scientific">Trichomalopsis sarcophagae</name>
    <dbReference type="NCBI Taxonomy" id="543379"/>
    <lineage>
        <taxon>Eukaryota</taxon>
        <taxon>Metazoa</taxon>
        <taxon>Ecdysozoa</taxon>
        <taxon>Arthropoda</taxon>
        <taxon>Hexapoda</taxon>
        <taxon>Insecta</taxon>
        <taxon>Pterygota</taxon>
        <taxon>Neoptera</taxon>
        <taxon>Endopterygota</taxon>
        <taxon>Hymenoptera</taxon>
        <taxon>Apocrita</taxon>
        <taxon>Proctotrupomorpha</taxon>
        <taxon>Chalcidoidea</taxon>
        <taxon>Pteromalidae</taxon>
        <taxon>Pteromalinae</taxon>
        <taxon>Trichomalopsis</taxon>
    </lineage>
</organism>
<dbReference type="EMBL" id="NNAY01003420">
    <property type="protein sequence ID" value="OXU19442.1"/>
    <property type="molecule type" value="Genomic_DNA"/>
</dbReference>
<dbReference type="SUPFAM" id="SSF49879">
    <property type="entry name" value="SMAD/FHA domain"/>
    <property type="match status" value="1"/>
</dbReference>
<dbReference type="InterPro" id="IPR008984">
    <property type="entry name" value="SMAD_FHA_dom_sf"/>
</dbReference>
<feature type="compositionally biased region" description="Basic residues" evidence="1">
    <location>
        <begin position="656"/>
        <end position="667"/>
    </location>
</feature>
<protein>
    <recommendedName>
        <fullName evidence="2">FHA domain-containing protein</fullName>
    </recommendedName>
</protein>
<dbReference type="InterPro" id="IPR050923">
    <property type="entry name" value="Cell_Proc_Reg/RNA_Proc"/>
</dbReference>
<gene>
    <name evidence="3" type="ORF">TSAR_013269</name>
</gene>
<feature type="region of interest" description="Disordered" evidence="1">
    <location>
        <begin position="1"/>
        <end position="74"/>
    </location>
</feature>
<feature type="compositionally biased region" description="Polar residues" evidence="1">
    <location>
        <begin position="20"/>
        <end position="32"/>
    </location>
</feature>
<feature type="compositionally biased region" description="Polar residues" evidence="1">
    <location>
        <begin position="45"/>
        <end position="57"/>
    </location>
</feature>
<dbReference type="PROSITE" id="PS50006">
    <property type="entry name" value="FHA_DOMAIN"/>
    <property type="match status" value="1"/>
</dbReference>
<reference evidence="3 4" key="1">
    <citation type="journal article" date="2017" name="Curr. Biol.">
        <title>The Evolution of Venom by Co-option of Single-Copy Genes.</title>
        <authorList>
            <person name="Martinson E.O."/>
            <person name="Mrinalini"/>
            <person name="Kelkar Y.D."/>
            <person name="Chang C.H."/>
            <person name="Werren J.H."/>
        </authorList>
    </citation>
    <scope>NUCLEOTIDE SEQUENCE [LARGE SCALE GENOMIC DNA]</scope>
    <source>
        <strain evidence="3 4">Alberta</strain>
        <tissue evidence="3">Whole body</tissue>
    </source>
</reference>
<dbReference type="OrthoDB" id="433755at2759"/>
<evidence type="ECO:0000259" key="2">
    <source>
        <dbReference type="PROSITE" id="PS50006"/>
    </source>
</evidence>
<accession>A0A232EMA7</accession>
<feature type="domain" description="FHA" evidence="2">
    <location>
        <begin position="164"/>
        <end position="220"/>
    </location>
</feature>